<sequence length="109" mass="12632">MNKKNMNNTGKNKIIRWLIVFFFTLIFCSPSLIKIYNLRYLYFSKLIQSQSISLITDLREQKGWSATDLDLFGITGDGSVKQFGFYYHYNHPAVISAKQMIITGLPVKK</sequence>
<dbReference type="EMBL" id="PFBX01000003">
    <property type="protein sequence ID" value="PIT87936.1"/>
    <property type="molecule type" value="Genomic_DNA"/>
</dbReference>
<evidence type="ECO:0000313" key="2">
    <source>
        <dbReference type="Proteomes" id="UP000231183"/>
    </source>
</evidence>
<proteinExistence type="predicted"/>
<accession>A0A2M6W562</accession>
<reference evidence="2" key="1">
    <citation type="submission" date="2017-09" db="EMBL/GenBank/DDBJ databases">
        <title>Depth-based differentiation of microbial function through sediment-hosted aquifers and enrichment of novel symbionts in the deep terrestrial subsurface.</title>
        <authorList>
            <person name="Probst A.J."/>
            <person name="Ladd B."/>
            <person name="Jarett J.K."/>
            <person name="Geller-Mcgrath D.E."/>
            <person name="Sieber C.M.K."/>
            <person name="Emerson J.B."/>
            <person name="Anantharaman K."/>
            <person name="Thomas B.C."/>
            <person name="Malmstrom R."/>
            <person name="Stieglmeier M."/>
            <person name="Klingl A."/>
            <person name="Woyke T."/>
            <person name="Ryan C.M."/>
            <person name="Banfield J.F."/>
        </authorList>
    </citation>
    <scope>NUCLEOTIDE SEQUENCE [LARGE SCALE GENOMIC DNA]</scope>
</reference>
<comment type="caution">
    <text evidence="1">The sequence shown here is derived from an EMBL/GenBank/DDBJ whole genome shotgun (WGS) entry which is preliminary data.</text>
</comment>
<dbReference type="Proteomes" id="UP000231183">
    <property type="component" value="Unassembled WGS sequence"/>
</dbReference>
<evidence type="ECO:0000313" key="1">
    <source>
        <dbReference type="EMBL" id="PIT87936.1"/>
    </source>
</evidence>
<organism evidence="1 2">
    <name type="scientific">Candidatus Magasanikbacteria bacterium CG10_big_fil_rev_8_21_14_0_10_40_10</name>
    <dbReference type="NCBI Taxonomy" id="1974648"/>
    <lineage>
        <taxon>Bacteria</taxon>
        <taxon>Candidatus Magasanikiibacteriota</taxon>
    </lineage>
</organism>
<name>A0A2M6W562_9BACT</name>
<dbReference type="AlphaFoldDB" id="A0A2M6W562"/>
<gene>
    <name evidence="1" type="ORF">COU31_00425</name>
</gene>
<protein>
    <submittedName>
        <fullName evidence="1">Uncharacterized protein</fullName>
    </submittedName>
</protein>